<reference evidence="2" key="1">
    <citation type="submission" date="2023-09" db="EMBL/GenBank/DDBJ databases">
        <title>Paenibacillus sp. chi10 Genome sequencing and assembly.</title>
        <authorList>
            <person name="Kim I."/>
        </authorList>
    </citation>
    <scope>NUCLEOTIDE SEQUENCE [LARGE SCALE GENOMIC DNA]</scope>
    <source>
        <strain evidence="2">chi10</strain>
    </source>
</reference>
<dbReference type="RefSeq" id="WP_315745110.1">
    <property type="nucleotide sequence ID" value="NZ_JAVYAA010000002.1"/>
</dbReference>
<name>A0AAJ2N473_9BACL</name>
<keyword evidence="2" id="KW-1185">Reference proteome</keyword>
<accession>A0AAJ2N473</accession>
<comment type="caution">
    <text evidence="1">The sequence shown here is derived from an EMBL/GenBank/DDBJ whole genome shotgun (WGS) entry which is preliminary data.</text>
</comment>
<sequence>MKSPGGSLFPYYYKGGEIHCLKYGSHYSNTEKLFELMKQEEECILHTNRRLKIWVDFYKTSITEQVLQQFIAHITYMH</sequence>
<dbReference type="Proteomes" id="UP001250538">
    <property type="component" value="Unassembled WGS sequence"/>
</dbReference>
<evidence type="ECO:0000313" key="1">
    <source>
        <dbReference type="EMBL" id="MDT8976501.1"/>
    </source>
</evidence>
<gene>
    <name evidence="1" type="ORF">RQP50_09640</name>
</gene>
<organism evidence="1 2">
    <name type="scientific">Paenibacillus suaedae</name>
    <dbReference type="NCBI Taxonomy" id="3077233"/>
    <lineage>
        <taxon>Bacteria</taxon>
        <taxon>Bacillati</taxon>
        <taxon>Bacillota</taxon>
        <taxon>Bacilli</taxon>
        <taxon>Bacillales</taxon>
        <taxon>Paenibacillaceae</taxon>
        <taxon>Paenibacillus</taxon>
    </lineage>
</organism>
<protein>
    <submittedName>
        <fullName evidence="1">Uncharacterized protein</fullName>
    </submittedName>
</protein>
<proteinExistence type="predicted"/>
<dbReference type="EMBL" id="JAVYAA010000002">
    <property type="protein sequence ID" value="MDT8976501.1"/>
    <property type="molecule type" value="Genomic_DNA"/>
</dbReference>
<dbReference type="AlphaFoldDB" id="A0AAJ2N473"/>
<evidence type="ECO:0000313" key="2">
    <source>
        <dbReference type="Proteomes" id="UP001250538"/>
    </source>
</evidence>